<gene>
    <name evidence="1" type="ORF">BD626DRAFT_498144</name>
</gene>
<organism evidence="1 2">
    <name type="scientific">Schizophyllum amplum</name>
    <dbReference type="NCBI Taxonomy" id="97359"/>
    <lineage>
        <taxon>Eukaryota</taxon>
        <taxon>Fungi</taxon>
        <taxon>Dikarya</taxon>
        <taxon>Basidiomycota</taxon>
        <taxon>Agaricomycotina</taxon>
        <taxon>Agaricomycetes</taxon>
        <taxon>Agaricomycetidae</taxon>
        <taxon>Agaricales</taxon>
        <taxon>Schizophyllaceae</taxon>
        <taxon>Schizophyllum</taxon>
    </lineage>
</organism>
<sequence length="91" mass="10478">MSEQDKRYAEQVEPRAIEAVNKFVGQDPQAMYTFDAPPDMPRAELCRGKNCVTIDLYSTKMFECMQKLGFYCALPMEPGRTYMECRPLPKA</sequence>
<accession>A0A550CD05</accession>
<evidence type="ECO:0000313" key="1">
    <source>
        <dbReference type="EMBL" id="TRM62690.1"/>
    </source>
</evidence>
<comment type="caution">
    <text evidence="1">The sequence shown here is derived from an EMBL/GenBank/DDBJ whole genome shotgun (WGS) entry which is preliminary data.</text>
</comment>
<dbReference type="AlphaFoldDB" id="A0A550CD05"/>
<dbReference type="Proteomes" id="UP000320762">
    <property type="component" value="Unassembled WGS sequence"/>
</dbReference>
<dbReference type="OrthoDB" id="5277092at2759"/>
<keyword evidence="2" id="KW-1185">Reference proteome</keyword>
<dbReference type="EMBL" id="VDMD01000012">
    <property type="protein sequence ID" value="TRM62690.1"/>
    <property type="molecule type" value="Genomic_DNA"/>
</dbReference>
<reference evidence="1 2" key="1">
    <citation type="journal article" date="2019" name="New Phytol.">
        <title>Comparative genomics reveals unique wood-decay strategies and fruiting body development in the Schizophyllaceae.</title>
        <authorList>
            <person name="Almasi E."/>
            <person name="Sahu N."/>
            <person name="Krizsan K."/>
            <person name="Balint B."/>
            <person name="Kovacs G.M."/>
            <person name="Kiss B."/>
            <person name="Cseklye J."/>
            <person name="Drula E."/>
            <person name="Henrissat B."/>
            <person name="Nagy I."/>
            <person name="Chovatia M."/>
            <person name="Adam C."/>
            <person name="LaButti K."/>
            <person name="Lipzen A."/>
            <person name="Riley R."/>
            <person name="Grigoriev I.V."/>
            <person name="Nagy L.G."/>
        </authorList>
    </citation>
    <scope>NUCLEOTIDE SEQUENCE [LARGE SCALE GENOMIC DNA]</scope>
    <source>
        <strain evidence="1 2">NL-1724</strain>
    </source>
</reference>
<name>A0A550CD05_9AGAR</name>
<evidence type="ECO:0000313" key="2">
    <source>
        <dbReference type="Proteomes" id="UP000320762"/>
    </source>
</evidence>
<proteinExistence type="predicted"/>
<protein>
    <submittedName>
        <fullName evidence="1">Uncharacterized protein</fullName>
    </submittedName>
</protein>